<dbReference type="InterPro" id="IPR003594">
    <property type="entry name" value="HATPase_dom"/>
</dbReference>
<evidence type="ECO:0000313" key="9">
    <source>
        <dbReference type="Proteomes" id="UP000548476"/>
    </source>
</evidence>
<evidence type="ECO:0000259" key="7">
    <source>
        <dbReference type="Pfam" id="PF02518"/>
    </source>
</evidence>
<evidence type="ECO:0000313" key="8">
    <source>
        <dbReference type="EMBL" id="MBB6037718.1"/>
    </source>
</evidence>
<accession>A0A841FVG1</accession>
<proteinExistence type="predicted"/>
<organism evidence="8 9">
    <name type="scientific">Phytomonospora endophytica</name>
    <dbReference type="NCBI Taxonomy" id="714109"/>
    <lineage>
        <taxon>Bacteria</taxon>
        <taxon>Bacillati</taxon>
        <taxon>Actinomycetota</taxon>
        <taxon>Actinomycetes</taxon>
        <taxon>Micromonosporales</taxon>
        <taxon>Micromonosporaceae</taxon>
        <taxon>Phytomonospora</taxon>
    </lineage>
</organism>
<feature type="compositionally biased region" description="Low complexity" evidence="6">
    <location>
        <begin position="155"/>
        <end position="168"/>
    </location>
</feature>
<dbReference type="Gene3D" id="3.30.565.10">
    <property type="entry name" value="Histidine kinase-like ATPase, C-terminal domain"/>
    <property type="match status" value="1"/>
</dbReference>
<comment type="catalytic activity">
    <reaction evidence="1">
        <text>ATP + protein L-histidine = ADP + protein N-phospho-L-histidine.</text>
        <dbReference type="EC" id="2.7.13.3"/>
    </reaction>
</comment>
<name>A0A841FVG1_9ACTN</name>
<keyword evidence="5" id="KW-0418">Kinase</keyword>
<evidence type="ECO:0000256" key="6">
    <source>
        <dbReference type="SAM" id="MobiDB-lite"/>
    </source>
</evidence>
<reference evidence="8 9" key="1">
    <citation type="submission" date="2020-08" db="EMBL/GenBank/DDBJ databases">
        <title>Genomic Encyclopedia of Type Strains, Phase IV (KMG-IV): sequencing the most valuable type-strain genomes for metagenomic binning, comparative biology and taxonomic classification.</title>
        <authorList>
            <person name="Goeker M."/>
        </authorList>
    </citation>
    <scope>NUCLEOTIDE SEQUENCE [LARGE SCALE GENOMIC DNA]</scope>
    <source>
        <strain evidence="8 9">YIM 65646</strain>
    </source>
</reference>
<dbReference type="EMBL" id="JACHGT010000013">
    <property type="protein sequence ID" value="MBB6037718.1"/>
    <property type="molecule type" value="Genomic_DNA"/>
</dbReference>
<dbReference type="RefSeq" id="WP_184790529.1">
    <property type="nucleotide sequence ID" value="NZ_BONT01000054.1"/>
</dbReference>
<dbReference type="AlphaFoldDB" id="A0A841FVG1"/>
<feature type="domain" description="Histidine kinase/HSP90-like ATPase" evidence="7">
    <location>
        <begin position="19"/>
        <end position="124"/>
    </location>
</feature>
<dbReference type="Proteomes" id="UP000548476">
    <property type="component" value="Unassembled WGS sequence"/>
</dbReference>
<dbReference type="PANTHER" id="PTHR45436">
    <property type="entry name" value="SENSOR HISTIDINE KINASE YKOH"/>
    <property type="match status" value="1"/>
</dbReference>
<sequence>MHDPKTGGAWVTGRVVEPVVLALAELFANAASHSTRPADVTVHDGAAGYAIVVDDRGIGMNNEQRERAKAVLSNAEPVDVTRSEDALRLGFPVIALLAARYGFTVEVAGRSIFGGNRMALFIPMHHIASGPDSDGYEPTAVRLANPPMTRSGDTAPLLAPAAPVSVPVQRTESGLPVRDRTAPAPQRTSPVHLDPALLDADAFGQGLAGIADALNTTDDGDPQ</sequence>
<dbReference type="InterPro" id="IPR050428">
    <property type="entry name" value="TCS_sensor_his_kinase"/>
</dbReference>
<evidence type="ECO:0000256" key="2">
    <source>
        <dbReference type="ARBA" id="ARBA00012438"/>
    </source>
</evidence>
<dbReference type="GO" id="GO:0000160">
    <property type="term" value="P:phosphorelay signal transduction system"/>
    <property type="evidence" value="ECO:0007669"/>
    <property type="project" value="TreeGrafter"/>
</dbReference>
<comment type="caution">
    <text evidence="8">The sequence shown here is derived from an EMBL/GenBank/DDBJ whole genome shotgun (WGS) entry which is preliminary data.</text>
</comment>
<dbReference type="InterPro" id="IPR036890">
    <property type="entry name" value="HATPase_C_sf"/>
</dbReference>
<dbReference type="GO" id="GO:0005886">
    <property type="term" value="C:plasma membrane"/>
    <property type="evidence" value="ECO:0007669"/>
    <property type="project" value="TreeGrafter"/>
</dbReference>
<evidence type="ECO:0000256" key="5">
    <source>
        <dbReference type="ARBA" id="ARBA00022777"/>
    </source>
</evidence>
<gene>
    <name evidence="8" type="ORF">HNR73_005596</name>
</gene>
<dbReference type="GO" id="GO:0004673">
    <property type="term" value="F:protein histidine kinase activity"/>
    <property type="evidence" value="ECO:0007669"/>
    <property type="project" value="UniProtKB-EC"/>
</dbReference>
<dbReference type="SUPFAM" id="SSF55874">
    <property type="entry name" value="ATPase domain of HSP90 chaperone/DNA topoisomerase II/histidine kinase"/>
    <property type="match status" value="1"/>
</dbReference>
<evidence type="ECO:0000256" key="4">
    <source>
        <dbReference type="ARBA" id="ARBA00022679"/>
    </source>
</evidence>
<keyword evidence="9" id="KW-1185">Reference proteome</keyword>
<dbReference type="PANTHER" id="PTHR45436:SF5">
    <property type="entry name" value="SENSOR HISTIDINE KINASE TRCS"/>
    <property type="match status" value="1"/>
</dbReference>
<evidence type="ECO:0000256" key="1">
    <source>
        <dbReference type="ARBA" id="ARBA00000085"/>
    </source>
</evidence>
<keyword evidence="4" id="KW-0808">Transferase</keyword>
<protein>
    <recommendedName>
        <fullName evidence="2">histidine kinase</fullName>
        <ecNumber evidence="2">2.7.13.3</ecNumber>
    </recommendedName>
</protein>
<evidence type="ECO:0000256" key="3">
    <source>
        <dbReference type="ARBA" id="ARBA00022553"/>
    </source>
</evidence>
<feature type="region of interest" description="Disordered" evidence="6">
    <location>
        <begin position="145"/>
        <end position="192"/>
    </location>
</feature>
<dbReference type="Pfam" id="PF02518">
    <property type="entry name" value="HATPase_c"/>
    <property type="match status" value="1"/>
</dbReference>
<dbReference type="EC" id="2.7.13.3" evidence="2"/>
<keyword evidence="3" id="KW-0597">Phosphoprotein</keyword>